<organism evidence="2">
    <name type="scientific">Escherichia coli</name>
    <dbReference type="NCBI Taxonomy" id="562"/>
    <lineage>
        <taxon>Bacteria</taxon>
        <taxon>Pseudomonadati</taxon>
        <taxon>Pseudomonadota</taxon>
        <taxon>Gammaproteobacteria</taxon>
        <taxon>Enterobacterales</taxon>
        <taxon>Enterobacteriaceae</taxon>
        <taxon>Escherichia</taxon>
    </lineage>
</organism>
<feature type="region of interest" description="Disordered" evidence="1">
    <location>
        <begin position="15"/>
        <end position="41"/>
    </location>
</feature>
<geneLocation type="plasmid" evidence="2">
    <name>pESBL3156-IncB/O/K/Z</name>
</geneLocation>
<name>A0A7U1HRK7_ECOLX</name>
<proteinExistence type="predicted"/>
<accession>A0A7U1HRK7</accession>
<protein>
    <submittedName>
        <fullName evidence="2">Uncharacterized protein</fullName>
    </submittedName>
</protein>
<keyword evidence="2" id="KW-0614">Plasmid</keyword>
<reference evidence="2" key="1">
    <citation type="journal article" date="2021" name="Sci. Rep.">
        <title>Antibiotic resistance plasmid composition and architecture in Escherichia coli isolates from meat.</title>
        <authorList>
            <person name="Darphorn T.S."/>
            <person name="Bel K."/>
            <person name="Koenders-van Sint Anneland B.B."/>
            <person name="Brul S."/>
            <person name="Ter Kuile B.H."/>
        </authorList>
    </citation>
    <scope>NUCLEOTIDE SEQUENCE</scope>
    <source>
        <strain evidence="2">ESBL3156</strain>
    </source>
</reference>
<evidence type="ECO:0000256" key="1">
    <source>
        <dbReference type="SAM" id="MobiDB-lite"/>
    </source>
</evidence>
<dbReference type="EMBL" id="MW390523">
    <property type="protein sequence ID" value="QQZ46912.1"/>
    <property type="molecule type" value="Genomic_DNA"/>
</dbReference>
<dbReference type="AlphaFoldDB" id="A0A7U1HRK7"/>
<evidence type="ECO:0000313" key="2">
    <source>
        <dbReference type="EMBL" id="QQZ46912.1"/>
    </source>
</evidence>
<sequence length="41" mass="4570">MPYCANYSLIQGRQTGILPEKKKPVQRKPADGLPSNSWSLP</sequence>